<sequence length="96" mass="10644">MNVVYVTILSRFSKSMPIVEIHEAMTGHNNKNNIDKPGVNVKIRPALKRRTTSKGTNPEITISYTSLKVSLKVSSDKAMSDKVLSDKVLLDEVSLD</sequence>
<dbReference type="Proteomes" id="UP000789831">
    <property type="component" value="Unassembled WGS sequence"/>
</dbReference>
<reference evidence="1" key="1">
    <citation type="submission" date="2021-06" db="EMBL/GenBank/DDBJ databases">
        <authorList>
            <person name="Kallberg Y."/>
            <person name="Tangrot J."/>
            <person name="Rosling A."/>
        </authorList>
    </citation>
    <scope>NUCLEOTIDE SEQUENCE</scope>
    <source>
        <strain evidence="1">MT106</strain>
    </source>
</reference>
<organism evidence="1 2">
    <name type="scientific">Ambispora gerdemannii</name>
    <dbReference type="NCBI Taxonomy" id="144530"/>
    <lineage>
        <taxon>Eukaryota</taxon>
        <taxon>Fungi</taxon>
        <taxon>Fungi incertae sedis</taxon>
        <taxon>Mucoromycota</taxon>
        <taxon>Glomeromycotina</taxon>
        <taxon>Glomeromycetes</taxon>
        <taxon>Archaeosporales</taxon>
        <taxon>Ambisporaceae</taxon>
        <taxon>Ambispora</taxon>
    </lineage>
</organism>
<protein>
    <submittedName>
        <fullName evidence="1">2600_t:CDS:1</fullName>
    </submittedName>
</protein>
<proteinExistence type="predicted"/>
<dbReference type="AlphaFoldDB" id="A0A9N8WQ80"/>
<dbReference type="EMBL" id="CAJVPL010000388">
    <property type="protein sequence ID" value="CAG8490989.1"/>
    <property type="molecule type" value="Genomic_DNA"/>
</dbReference>
<evidence type="ECO:0000313" key="1">
    <source>
        <dbReference type="EMBL" id="CAG8490989.1"/>
    </source>
</evidence>
<comment type="caution">
    <text evidence="1">The sequence shown here is derived from an EMBL/GenBank/DDBJ whole genome shotgun (WGS) entry which is preliminary data.</text>
</comment>
<evidence type="ECO:0000313" key="2">
    <source>
        <dbReference type="Proteomes" id="UP000789831"/>
    </source>
</evidence>
<gene>
    <name evidence="1" type="ORF">AGERDE_LOCUS3748</name>
</gene>
<accession>A0A9N8WQ80</accession>
<keyword evidence="2" id="KW-1185">Reference proteome</keyword>
<name>A0A9N8WQ80_9GLOM</name>